<dbReference type="AlphaFoldDB" id="K9AWL4"/>
<evidence type="ECO:0000313" key="2">
    <source>
        <dbReference type="EMBL" id="EKU50486.1"/>
    </source>
</evidence>
<accession>K9AWL4</accession>
<organism evidence="2 3">
    <name type="scientific">Staphylococcus massiliensis S46</name>
    <dbReference type="NCBI Taxonomy" id="1229783"/>
    <lineage>
        <taxon>Bacteria</taxon>
        <taxon>Bacillati</taxon>
        <taxon>Bacillota</taxon>
        <taxon>Bacilli</taxon>
        <taxon>Bacillales</taxon>
        <taxon>Staphylococcaceae</taxon>
        <taxon>Staphylococcus</taxon>
    </lineage>
</organism>
<dbReference type="Pfam" id="PF01248">
    <property type="entry name" value="Ribosomal_L7Ae"/>
    <property type="match status" value="1"/>
</dbReference>
<dbReference type="OrthoDB" id="9794863at2"/>
<name>K9AWL4_9STAP</name>
<dbReference type="Proteomes" id="UP000009885">
    <property type="component" value="Unassembled WGS sequence"/>
</dbReference>
<feature type="domain" description="Ribosomal protein eL8/eL30/eS12/Gadd45" evidence="1">
    <location>
        <begin position="6"/>
        <end position="95"/>
    </location>
</feature>
<proteinExistence type="predicted"/>
<evidence type="ECO:0000313" key="3">
    <source>
        <dbReference type="Proteomes" id="UP000009885"/>
    </source>
</evidence>
<dbReference type="STRING" id="1229783.C273_00655"/>
<keyword evidence="2" id="KW-0689">Ribosomal protein</keyword>
<sequence>MMKTQILNFLGLAMRAGKVKTGEDVIVNSLKKRQVKLVILPHDASDNAIKVMKNKCNTYQVPLRFFGQRHELGEAIGKGERVNVGITDNGFSKKLLSLLDEYSKE</sequence>
<dbReference type="eggNOG" id="COG1358">
    <property type="taxonomic scope" value="Bacteria"/>
</dbReference>
<dbReference type="Gene3D" id="3.30.1330.30">
    <property type="match status" value="1"/>
</dbReference>
<dbReference type="SUPFAM" id="SSF55315">
    <property type="entry name" value="L30e-like"/>
    <property type="match status" value="1"/>
</dbReference>
<keyword evidence="3" id="KW-1185">Reference proteome</keyword>
<gene>
    <name evidence="2" type="ORF">C273_00655</name>
</gene>
<reference evidence="2 3" key="1">
    <citation type="journal article" date="2013" name="Genome Announc.">
        <title>Genome Sequence of Staphylococcus massiliensis Strain S46, Isolated from the Surface of Healthy Human Skin.</title>
        <authorList>
            <person name="Srivastav R."/>
            <person name="Singh A."/>
            <person name="Jangir P.K."/>
            <person name="Kumari C."/>
            <person name="Muduli S."/>
            <person name="Sharma R."/>
        </authorList>
    </citation>
    <scope>NUCLEOTIDE SEQUENCE [LARGE SCALE GENOMIC DNA]</scope>
    <source>
        <strain evidence="2 3">S46</strain>
    </source>
</reference>
<dbReference type="PATRIC" id="fig|1229783.3.peg.134"/>
<comment type="caution">
    <text evidence="2">The sequence shown here is derived from an EMBL/GenBank/DDBJ whole genome shotgun (WGS) entry which is preliminary data.</text>
</comment>
<evidence type="ECO:0000259" key="1">
    <source>
        <dbReference type="Pfam" id="PF01248"/>
    </source>
</evidence>
<dbReference type="RefSeq" id="WP_009381749.1">
    <property type="nucleotide sequence ID" value="NZ_AMSQ01000001.1"/>
</dbReference>
<protein>
    <submittedName>
        <fullName evidence="2">Ribosomal protein</fullName>
    </submittedName>
</protein>
<dbReference type="EMBL" id="AMSQ01000001">
    <property type="protein sequence ID" value="EKU50486.1"/>
    <property type="molecule type" value="Genomic_DNA"/>
</dbReference>
<keyword evidence="2" id="KW-0687">Ribonucleoprotein</keyword>
<dbReference type="InterPro" id="IPR029064">
    <property type="entry name" value="Ribosomal_eL30-like_sf"/>
</dbReference>
<dbReference type="GO" id="GO:0005840">
    <property type="term" value="C:ribosome"/>
    <property type="evidence" value="ECO:0007669"/>
    <property type="project" value="UniProtKB-KW"/>
</dbReference>
<dbReference type="InterPro" id="IPR004038">
    <property type="entry name" value="Ribosomal_eL8/eL30/eS12/Gad45"/>
</dbReference>